<dbReference type="SUPFAM" id="SSF51206">
    <property type="entry name" value="cAMP-binding domain-like"/>
    <property type="match status" value="1"/>
</dbReference>
<reference evidence="6 7" key="1">
    <citation type="submission" date="2020-10" db="EMBL/GenBank/DDBJ databases">
        <title>ChiBAC.</title>
        <authorList>
            <person name="Zenner C."/>
            <person name="Hitch T.C.A."/>
            <person name="Clavel T."/>
        </authorList>
    </citation>
    <scope>NUCLEOTIDE SEQUENCE [LARGE SCALE GENOMIC DNA]</scope>
    <source>
        <strain evidence="6 7">DSM 109015</strain>
    </source>
</reference>
<protein>
    <submittedName>
        <fullName evidence="6">Crp/Fnr family transcriptional regulator</fullName>
    </submittedName>
</protein>
<accession>A0ABR9R0T1</accession>
<dbReference type="Gene3D" id="2.60.120.10">
    <property type="entry name" value="Jelly Rolls"/>
    <property type="match status" value="1"/>
</dbReference>
<feature type="domain" description="Cyclic nucleotide-binding" evidence="4">
    <location>
        <begin position="8"/>
        <end position="105"/>
    </location>
</feature>
<name>A0ABR9R0T1_9FIRM</name>
<feature type="domain" description="HTH crp-type" evidence="5">
    <location>
        <begin position="148"/>
        <end position="216"/>
    </location>
</feature>
<dbReference type="InterPro" id="IPR012318">
    <property type="entry name" value="HTH_CRP"/>
</dbReference>
<dbReference type="RefSeq" id="WP_193500025.1">
    <property type="nucleotide sequence ID" value="NZ_JADCKC010000001.1"/>
</dbReference>
<dbReference type="SUPFAM" id="SSF46785">
    <property type="entry name" value="Winged helix' DNA-binding domain"/>
    <property type="match status" value="1"/>
</dbReference>
<proteinExistence type="predicted"/>
<comment type="caution">
    <text evidence="6">The sequence shown here is derived from an EMBL/GenBank/DDBJ whole genome shotgun (WGS) entry which is preliminary data.</text>
</comment>
<evidence type="ECO:0000259" key="5">
    <source>
        <dbReference type="PROSITE" id="PS51063"/>
    </source>
</evidence>
<dbReference type="PROSITE" id="PS51063">
    <property type="entry name" value="HTH_CRP_2"/>
    <property type="match status" value="1"/>
</dbReference>
<evidence type="ECO:0000313" key="7">
    <source>
        <dbReference type="Proteomes" id="UP000768567"/>
    </source>
</evidence>
<evidence type="ECO:0000313" key="6">
    <source>
        <dbReference type="EMBL" id="MBE5036738.1"/>
    </source>
</evidence>
<dbReference type="CDD" id="cd00038">
    <property type="entry name" value="CAP_ED"/>
    <property type="match status" value="1"/>
</dbReference>
<dbReference type="Pfam" id="PF13545">
    <property type="entry name" value="HTH_Crp_2"/>
    <property type="match status" value="1"/>
</dbReference>
<gene>
    <name evidence="6" type="ORF">INF35_02890</name>
</gene>
<dbReference type="InterPro" id="IPR036390">
    <property type="entry name" value="WH_DNA-bd_sf"/>
</dbReference>
<keyword evidence="1" id="KW-0805">Transcription regulation</keyword>
<keyword evidence="7" id="KW-1185">Reference proteome</keyword>
<keyword evidence="3" id="KW-0804">Transcription</keyword>
<dbReference type="Pfam" id="PF00027">
    <property type="entry name" value="cNMP_binding"/>
    <property type="match status" value="1"/>
</dbReference>
<dbReference type="InterPro" id="IPR014710">
    <property type="entry name" value="RmlC-like_jellyroll"/>
</dbReference>
<keyword evidence="2" id="KW-0238">DNA-binding</keyword>
<evidence type="ECO:0000256" key="3">
    <source>
        <dbReference type="ARBA" id="ARBA00023163"/>
    </source>
</evidence>
<sequence length="224" mass="25499">MAVSRPSLFHNIDDEEYCELAARGCIRTAEYEKDSVILHTGDRTSEFGILLSGEIHIESLDLWGNRIILHNISPGQAFAETFAFCKVPAMVDVTTSRTCRVLFVDLGKLLTENNRECSWYPKLLQNLLILSTNKNLAWSTRILCISSKSIRTRVMTYLSGEAVRRGTTEFDLPFDRQQMADYLNVERSALSKELGRMQKEGILTFRKNHFCLNRLDTAEEDAPA</sequence>
<dbReference type="Proteomes" id="UP000768567">
    <property type="component" value="Unassembled WGS sequence"/>
</dbReference>
<organism evidence="6 7">
    <name type="scientific">Gemmiger gallinarum</name>
    <dbReference type="NCBI Taxonomy" id="2779354"/>
    <lineage>
        <taxon>Bacteria</taxon>
        <taxon>Bacillati</taxon>
        <taxon>Bacillota</taxon>
        <taxon>Clostridia</taxon>
        <taxon>Eubacteriales</taxon>
        <taxon>Gemmiger</taxon>
    </lineage>
</organism>
<dbReference type="EMBL" id="JADCKC010000001">
    <property type="protein sequence ID" value="MBE5036738.1"/>
    <property type="molecule type" value="Genomic_DNA"/>
</dbReference>
<dbReference type="SMART" id="SM00419">
    <property type="entry name" value="HTH_CRP"/>
    <property type="match status" value="1"/>
</dbReference>
<dbReference type="InterPro" id="IPR018490">
    <property type="entry name" value="cNMP-bd_dom_sf"/>
</dbReference>
<dbReference type="PROSITE" id="PS50042">
    <property type="entry name" value="CNMP_BINDING_3"/>
    <property type="match status" value="1"/>
</dbReference>
<evidence type="ECO:0000256" key="1">
    <source>
        <dbReference type="ARBA" id="ARBA00023015"/>
    </source>
</evidence>
<evidence type="ECO:0000256" key="2">
    <source>
        <dbReference type="ARBA" id="ARBA00023125"/>
    </source>
</evidence>
<evidence type="ECO:0000259" key="4">
    <source>
        <dbReference type="PROSITE" id="PS50042"/>
    </source>
</evidence>
<dbReference type="InterPro" id="IPR000595">
    <property type="entry name" value="cNMP-bd_dom"/>
</dbReference>